<evidence type="ECO:0000256" key="5">
    <source>
        <dbReference type="SAM" id="Coils"/>
    </source>
</evidence>
<feature type="domain" description="NlpC/P60" evidence="8">
    <location>
        <begin position="320"/>
        <end position="441"/>
    </location>
</feature>
<evidence type="ECO:0000259" key="8">
    <source>
        <dbReference type="PROSITE" id="PS51935"/>
    </source>
</evidence>
<feature type="region of interest" description="Disordered" evidence="6">
    <location>
        <begin position="27"/>
        <end position="46"/>
    </location>
</feature>
<proteinExistence type="inferred from homology"/>
<dbReference type="InterPro" id="IPR051794">
    <property type="entry name" value="PG_Endopeptidase_C40"/>
</dbReference>
<feature type="coiled-coil region" evidence="5">
    <location>
        <begin position="224"/>
        <end position="251"/>
    </location>
</feature>
<dbReference type="Proteomes" id="UP001596122">
    <property type="component" value="Unassembled WGS sequence"/>
</dbReference>
<evidence type="ECO:0000256" key="6">
    <source>
        <dbReference type="SAM" id="MobiDB-lite"/>
    </source>
</evidence>
<dbReference type="SUPFAM" id="SSF54001">
    <property type="entry name" value="Cysteine proteinases"/>
    <property type="match status" value="1"/>
</dbReference>
<keyword evidence="3" id="KW-0378">Hydrolase</keyword>
<evidence type="ECO:0000256" key="4">
    <source>
        <dbReference type="ARBA" id="ARBA00022807"/>
    </source>
</evidence>
<keyword evidence="7" id="KW-0732">Signal</keyword>
<dbReference type="Gene3D" id="3.90.1720.10">
    <property type="entry name" value="endopeptidase domain like (from Nostoc punctiforme)"/>
    <property type="match status" value="1"/>
</dbReference>
<comment type="similarity">
    <text evidence="1">Belongs to the peptidase C40 family.</text>
</comment>
<evidence type="ECO:0000256" key="2">
    <source>
        <dbReference type="ARBA" id="ARBA00022670"/>
    </source>
</evidence>
<feature type="compositionally biased region" description="Low complexity" evidence="6">
    <location>
        <begin position="27"/>
        <end position="41"/>
    </location>
</feature>
<keyword evidence="4" id="KW-0788">Thiol protease</keyword>
<name>A0ABW0GPR7_9MICO</name>
<reference evidence="10" key="1">
    <citation type="journal article" date="2019" name="Int. J. Syst. Evol. Microbiol.">
        <title>The Global Catalogue of Microorganisms (GCM) 10K type strain sequencing project: providing services to taxonomists for standard genome sequencing and annotation.</title>
        <authorList>
            <consortium name="The Broad Institute Genomics Platform"/>
            <consortium name="The Broad Institute Genome Sequencing Center for Infectious Disease"/>
            <person name="Wu L."/>
            <person name="Ma J."/>
        </authorList>
    </citation>
    <scope>NUCLEOTIDE SEQUENCE [LARGE SCALE GENOMIC DNA]</scope>
    <source>
        <strain evidence="10">CCUG 43114</strain>
    </source>
</reference>
<gene>
    <name evidence="9" type="ORF">ACFPJ6_10770</name>
</gene>
<evidence type="ECO:0000256" key="7">
    <source>
        <dbReference type="SAM" id="SignalP"/>
    </source>
</evidence>
<dbReference type="PROSITE" id="PS51935">
    <property type="entry name" value="NLPC_P60"/>
    <property type="match status" value="1"/>
</dbReference>
<evidence type="ECO:0000256" key="1">
    <source>
        <dbReference type="ARBA" id="ARBA00007074"/>
    </source>
</evidence>
<dbReference type="InterPro" id="IPR000064">
    <property type="entry name" value="NLP_P60_dom"/>
</dbReference>
<feature type="coiled-coil region" evidence="5">
    <location>
        <begin position="47"/>
        <end position="81"/>
    </location>
</feature>
<accession>A0ABW0GPR7</accession>
<evidence type="ECO:0000256" key="3">
    <source>
        <dbReference type="ARBA" id="ARBA00022801"/>
    </source>
</evidence>
<feature type="chain" id="PRO_5045220581" evidence="7">
    <location>
        <begin position="30"/>
        <end position="441"/>
    </location>
</feature>
<comment type="caution">
    <text evidence="9">The sequence shown here is derived from an EMBL/GenBank/DDBJ whole genome shotgun (WGS) entry which is preliminary data.</text>
</comment>
<sequence>MTAPRRRTAGVAVWLLTAVALLGASPATASPVVAPSPSTAPADDRSAAEVRAEVDALRAEVERLEVAVDQAVEEYNTVRAQADALAAAEVDAQVRLDDAGRRLDADRSAATQRVRALYRVGGTTELTLTAVAVSIAAGDGPAAFAEQVRTFRTARTVLASDAEVVARARAQVDVAVSTSQAVQDVRRDRAAAETLAEERSAAAEALLREHQALLVTADQALVAAVERERQAEEARRLAEALAAAEARARAEAAAAAAAAPDAGGAGGLPSDPVARQSALVLAGESAGGPAPTSSSVAPGGRLPLDEARVVVERAAVAAPNPQAAAAIRAAGTKLGATYVWGATGPSTFDCSGLTMWSYRQAGVNIPRTSRQQYAGLRKVPVSQMVPGDLLFYASGSAPGSIHHVSMYLGDGLMITAPRTGDVVKVSALWSTPVYGAVRPVG</sequence>
<evidence type="ECO:0000313" key="10">
    <source>
        <dbReference type="Proteomes" id="UP001596122"/>
    </source>
</evidence>
<dbReference type="EMBL" id="JBHSLD010000009">
    <property type="protein sequence ID" value="MFC5381274.1"/>
    <property type="molecule type" value="Genomic_DNA"/>
</dbReference>
<keyword evidence="2" id="KW-0645">Protease</keyword>
<keyword evidence="5" id="KW-0175">Coiled coil</keyword>
<dbReference type="Gene3D" id="6.10.250.3150">
    <property type="match status" value="1"/>
</dbReference>
<feature type="signal peptide" evidence="7">
    <location>
        <begin position="1"/>
        <end position="29"/>
    </location>
</feature>
<organism evidence="9 10">
    <name type="scientific">Aquipuribacter nitratireducens</name>
    <dbReference type="NCBI Taxonomy" id="650104"/>
    <lineage>
        <taxon>Bacteria</taxon>
        <taxon>Bacillati</taxon>
        <taxon>Actinomycetota</taxon>
        <taxon>Actinomycetes</taxon>
        <taxon>Micrococcales</taxon>
        <taxon>Intrasporangiaceae</taxon>
        <taxon>Aquipuribacter</taxon>
    </lineage>
</organism>
<dbReference type="PANTHER" id="PTHR47359:SF3">
    <property type="entry name" value="NLP_P60 DOMAIN-CONTAINING PROTEIN-RELATED"/>
    <property type="match status" value="1"/>
</dbReference>
<dbReference type="PANTHER" id="PTHR47359">
    <property type="entry name" value="PEPTIDOGLYCAN DL-ENDOPEPTIDASE CWLO"/>
    <property type="match status" value="1"/>
</dbReference>
<dbReference type="RefSeq" id="WP_340271720.1">
    <property type="nucleotide sequence ID" value="NZ_JBBEOG010000016.1"/>
</dbReference>
<protein>
    <submittedName>
        <fullName evidence="9">NlpC/P60 family protein</fullName>
    </submittedName>
</protein>
<keyword evidence="10" id="KW-1185">Reference proteome</keyword>
<evidence type="ECO:0000313" key="9">
    <source>
        <dbReference type="EMBL" id="MFC5381274.1"/>
    </source>
</evidence>
<dbReference type="InterPro" id="IPR038765">
    <property type="entry name" value="Papain-like_cys_pep_sf"/>
</dbReference>
<dbReference type="Pfam" id="PF00877">
    <property type="entry name" value="NLPC_P60"/>
    <property type="match status" value="1"/>
</dbReference>